<reference evidence="3" key="1">
    <citation type="journal article" date="2019" name="Int. J. Syst. Evol. Microbiol.">
        <title>The Global Catalogue of Microorganisms (GCM) 10K type strain sequencing project: providing services to taxonomists for standard genome sequencing and annotation.</title>
        <authorList>
            <consortium name="The Broad Institute Genomics Platform"/>
            <consortium name="The Broad Institute Genome Sequencing Center for Infectious Disease"/>
            <person name="Wu L."/>
            <person name="Ma J."/>
        </authorList>
    </citation>
    <scope>NUCLEOTIDE SEQUENCE [LARGE SCALE GENOMIC DNA]</scope>
    <source>
        <strain evidence="3">CGMCC 1.12859</strain>
    </source>
</reference>
<dbReference type="InterPro" id="IPR025334">
    <property type="entry name" value="DUF4240"/>
</dbReference>
<name>A0ABW2G405_9ACTN</name>
<evidence type="ECO:0000313" key="3">
    <source>
        <dbReference type="Proteomes" id="UP001596435"/>
    </source>
</evidence>
<evidence type="ECO:0000313" key="2">
    <source>
        <dbReference type="EMBL" id="MFC7183253.1"/>
    </source>
</evidence>
<organism evidence="2 3">
    <name type="scientific">Kitasatospora paranensis</name>
    <dbReference type="NCBI Taxonomy" id="258053"/>
    <lineage>
        <taxon>Bacteria</taxon>
        <taxon>Bacillati</taxon>
        <taxon>Actinomycetota</taxon>
        <taxon>Actinomycetes</taxon>
        <taxon>Kitasatosporales</taxon>
        <taxon>Streptomycetaceae</taxon>
        <taxon>Kitasatospora</taxon>
    </lineage>
</organism>
<keyword evidence="3" id="KW-1185">Reference proteome</keyword>
<dbReference type="EMBL" id="JBHTAJ010000063">
    <property type="protein sequence ID" value="MFC7183253.1"/>
    <property type="molecule type" value="Genomic_DNA"/>
</dbReference>
<dbReference type="Proteomes" id="UP001596435">
    <property type="component" value="Unassembled WGS sequence"/>
</dbReference>
<feature type="domain" description="DUF4240" evidence="1">
    <location>
        <begin position="1"/>
        <end position="129"/>
    </location>
</feature>
<dbReference type="Pfam" id="PF14024">
    <property type="entry name" value="DUF4240"/>
    <property type="match status" value="1"/>
</dbReference>
<gene>
    <name evidence="2" type="ORF">ACFQMG_27275</name>
</gene>
<sequence>MDEQQFWDVIAEARRQGGEDAEAVAAHAADLLAARPRADILDAERVLQGLLADSYRGELWGAAYLINGGCSDDGFDYFRGWLVTRGREVFEQAVAEPDSLAGLAAVRAAAEAGEDLDGEDTLAVAWTAHRAATGEDLPDDCFTLSYPDIRFAWDFDDEGETARRLPRLSALFAQD</sequence>
<protein>
    <submittedName>
        <fullName evidence="2">DUF4240 domain-containing protein</fullName>
    </submittedName>
</protein>
<dbReference type="RefSeq" id="WP_345707991.1">
    <property type="nucleotide sequence ID" value="NZ_BAABKV010000001.1"/>
</dbReference>
<evidence type="ECO:0000259" key="1">
    <source>
        <dbReference type="Pfam" id="PF14024"/>
    </source>
</evidence>
<comment type="caution">
    <text evidence="2">The sequence shown here is derived from an EMBL/GenBank/DDBJ whole genome shotgun (WGS) entry which is preliminary data.</text>
</comment>
<accession>A0ABW2G405</accession>
<proteinExistence type="predicted"/>